<feature type="compositionally biased region" description="Basic and acidic residues" evidence="1">
    <location>
        <begin position="32"/>
        <end position="50"/>
    </location>
</feature>
<gene>
    <name evidence="2" type="ORF">N657DRAFT_651776</name>
</gene>
<evidence type="ECO:0000256" key="1">
    <source>
        <dbReference type="SAM" id="MobiDB-lite"/>
    </source>
</evidence>
<protein>
    <submittedName>
        <fullName evidence="2">Uncharacterized protein</fullName>
    </submittedName>
</protein>
<accession>A0AAN6TPV9</accession>
<feature type="region of interest" description="Disordered" evidence="1">
    <location>
        <begin position="30"/>
        <end position="50"/>
    </location>
</feature>
<keyword evidence="3" id="KW-1185">Reference proteome</keyword>
<dbReference type="RefSeq" id="XP_062641743.1">
    <property type="nucleotide sequence ID" value="XM_062794233.1"/>
</dbReference>
<proteinExistence type="predicted"/>
<comment type="caution">
    <text evidence="2">The sequence shown here is derived from an EMBL/GenBank/DDBJ whole genome shotgun (WGS) entry which is preliminary data.</text>
</comment>
<organism evidence="2 3">
    <name type="scientific">Parathielavia appendiculata</name>
    <dbReference type="NCBI Taxonomy" id="2587402"/>
    <lineage>
        <taxon>Eukaryota</taxon>
        <taxon>Fungi</taxon>
        <taxon>Dikarya</taxon>
        <taxon>Ascomycota</taxon>
        <taxon>Pezizomycotina</taxon>
        <taxon>Sordariomycetes</taxon>
        <taxon>Sordariomycetidae</taxon>
        <taxon>Sordariales</taxon>
        <taxon>Chaetomiaceae</taxon>
        <taxon>Parathielavia</taxon>
    </lineage>
</organism>
<name>A0AAN6TPV9_9PEZI</name>
<dbReference type="GeneID" id="87831002"/>
<reference evidence="2" key="1">
    <citation type="journal article" date="2023" name="Mol. Phylogenet. Evol.">
        <title>Genome-scale phylogeny and comparative genomics of the fungal order Sordariales.</title>
        <authorList>
            <person name="Hensen N."/>
            <person name="Bonometti L."/>
            <person name="Westerberg I."/>
            <person name="Brannstrom I.O."/>
            <person name="Guillou S."/>
            <person name="Cros-Aarteil S."/>
            <person name="Calhoun S."/>
            <person name="Haridas S."/>
            <person name="Kuo A."/>
            <person name="Mondo S."/>
            <person name="Pangilinan J."/>
            <person name="Riley R."/>
            <person name="LaButti K."/>
            <person name="Andreopoulos B."/>
            <person name="Lipzen A."/>
            <person name="Chen C."/>
            <person name="Yan M."/>
            <person name="Daum C."/>
            <person name="Ng V."/>
            <person name="Clum A."/>
            <person name="Steindorff A."/>
            <person name="Ohm R.A."/>
            <person name="Martin F."/>
            <person name="Silar P."/>
            <person name="Natvig D.O."/>
            <person name="Lalanne C."/>
            <person name="Gautier V."/>
            <person name="Ament-Velasquez S.L."/>
            <person name="Kruys A."/>
            <person name="Hutchinson M.I."/>
            <person name="Powell A.J."/>
            <person name="Barry K."/>
            <person name="Miller A.N."/>
            <person name="Grigoriev I.V."/>
            <person name="Debuchy R."/>
            <person name="Gladieux P."/>
            <person name="Hiltunen Thoren M."/>
            <person name="Johannesson H."/>
        </authorList>
    </citation>
    <scope>NUCLEOTIDE SEQUENCE</scope>
    <source>
        <strain evidence="2">CBS 731.68</strain>
    </source>
</reference>
<sequence length="50" mass="5931">MRATVVKTEQGNRITKAVIERRLKAGNKIHRREMPEPPNRHQEFEDIHLV</sequence>
<dbReference type="Proteomes" id="UP001302602">
    <property type="component" value="Unassembled WGS sequence"/>
</dbReference>
<dbReference type="AlphaFoldDB" id="A0AAN6TPV9"/>
<feature type="non-terminal residue" evidence="2">
    <location>
        <position position="50"/>
    </location>
</feature>
<evidence type="ECO:0000313" key="3">
    <source>
        <dbReference type="Proteomes" id="UP001302602"/>
    </source>
</evidence>
<evidence type="ECO:0000313" key="2">
    <source>
        <dbReference type="EMBL" id="KAK4117970.1"/>
    </source>
</evidence>
<dbReference type="EMBL" id="MU853300">
    <property type="protein sequence ID" value="KAK4117970.1"/>
    <property type="molecule type" value="Genomic_DNA"/>
</dbReference>
<reference evidence="2" key="2">
    <citation type="submission" date="2023-05" db="EMBL/GenBank/DDBJ databases">
        <authorList>
            <consortium name="Lawrence Berkeley National Laboratory"/>
            <person name="Steindorff A."/>
            <person name="Hensen N."/>
            <person name="Bonometti L."/>
            <person name="Westerberg I."/>
            <person name="Brannstrom I.O."/>
            <person name="Guillou S."/>
            <person name="Cros-Aarteil S."/>
            <person name="Calhoun S."/>
            <person name="Haridas S."/>
            <person name="Kuo A."/>
            <person name="Mondo S."/>
            <person name="Pangilinan J."/>
            <person name="Riley R."/>
            <person name="Labutti K."/>
            <person name="Andreopoulos B."/>
            <person name="Lipzen A."/>
            <person name="Chen C."/>
            <person name="Yanf M."/>
            <person name="Daum C."/>
            <person name="Ng V."/>
            <person name="Clum A."/>
            <person name="Ohm R."/>
            <person name="Martin F."/>
            <person name="Silar P."/>
            <person name="Natvig D."/>
            <person name="Lalanne C."/>
            <person name="Gautier V."/>
            <person name="Ament-Velasquez S.L."/>
            <person name="Kruys A."/>
            <person name="Hutchinson M.I."/>
            <person name="Powell A.J."/>
            <person name="Barry K."/>
            <person name="Miller A.N."/>
            <person name="Grigoriev I.V."/>
            <person name="Debuchy R."/>
            <person name="Gladieux P."/>
            <person name="Thoren M.H."/>
            <person name="Johannesson H."/>
        </authorList>
    </citation>
    <scope>NUCLEOTIDE SEQUENCE</scope>
    <source>
        <strain evidence="2">CBS 731.68</strain>
    </source>
</reference>